<dbReference type="KEGG" id="halx:M0R89_05605"/>
<dbReference type="InterPro" id="IPR001667">
    <property type="entry name" value="DDH_dom"/>
</dbReference>
<feature type="domain" description="DHHA1" evidence="3">
    <location>
        <begin position="220"/>
        <end position="308"/>
    </location>
</feature>
<evidence type="ECO:0000256" key="1">
    <source>
        <dbReference type="SAM" id="MobiDB-lite"/>
    </source>
</evidence>
<organism evidence="4 5">
    <name type="scientific">Halorussus limi</name>
    <dbReference type="NCBI Taxonomy" id="2938695"/>
    <lineage>
        <taxon>Archaea</taxon>
        <taxon>Methanobacteriati</taxon>
        <taxon>Methanobacteriota</taxon>
        <taxon>Stenosarchaea group</taxon>
        <taxon>Halobacteria</taxon>
        <taxon>Halobacteriales</taxon>
        <taxon>Haladaptataceae</taxon>
        <taxon>Halorussus</taxon>
    </lineage>
</organism>
<accession>A0A8U0HXU4</accession>
<dbReference type="AlphaFoldDB" id="A0A8U0HXU4"/>
<reference evidence="4 5" key="1">
    <citation type="submission" date="2022-04" db="EMBL/GenBank/DDBJ databases">
        <title>Diverse halophilic archaea isolated from saline environments.</title>
        <authorList>
            <person name="Cui H.-L."/>
        </authorList>
    </citation>
    <scope>NUCLEOTIDE SEQUENCE [LARGE SCALE GENOMIC DNA]</scope>
    <source>
        <strain evidence="4 5">XZYJT49</strain>
    </source>
</reference>
<keyword evidence="5" id="KW-1185">Reference proteome</keyword>
<sequence length="356" mass="37640">MSKAETLRELLADGEELAIVCHNNPDPDCLASALALGRIAAAAGIDERRILYSGDISHQQNRAFVNLLEVDLREFDPESVRDRAENSLVALVDHSVPGVNNEVPEDVPIDVVIDHHPAEGIEARFVDHREAVGATATILTEYVSELDVAFDEVLATGLLFAIRRETLGFLRGVTRDEYEAARTLHDYADPDMLRRLSTPAVSGATVDAIADAVDNRTVKGSVLISHVGRTSERDALPQAADYLATLEGVETAIVFGIVDDEIELSARSTDPRIHIGNALGDIFGDVGSAGGHREMAGGQIPLGVFADLTASGTDAELVGIVARVVTNRLVSGLKLASDSGDSGTSGNSADSGSDAN</sequence>
<dbReference type="InterPro" id="IPR038763">
    <property type="entry name" value="DHH_sf"/>
</dbReference>
<feature type="domain" description="DDH" evidence="2">
    <location>
        <begin position="18"/>
        <end position="161"/>
    </location>
</feature>
<dbReference type="GO" id="GO:0003676">
    <property type="term" value="F:nucleic acid binding"/>
    <property type="evidence" value="ECO:0007669"/>
    <property type="project" value="InterPro"/>
</dbReference>
<dbReference type="Pfam" id="PF02272">
    <property type="entry name" value="DHHA1"/>
    <property type="match status" value="1"/>
</dbReference>
<dbReference type="PANTHER" id="PTHR47618">
    <property type="entry name" value="BIFUNCTIONAL OLIGORIBONUCLEASE AND PAP PHOSPHATASE NRNA"/>
    <property type="match status" value="1"/>
</dbReference>
<dbReference type="GeneID" id="72184654"/>
<dbReference type="PANTHER" id="PTHR47618:SF1">
    <property type="entry name" value="BIFUNCTIONAL OLIGORIBONUCLEASE AND PAP PHOSPHATASE NRNA"/>
    <property type="match status" value="1"/>
</dbReference>
<evidence type="ECO:0000313" key="4">
    <source>
        <dbReference type="EMBL" id="UPV75541.1"/>
    </source>
</evidence>
<feature type="region of interest" description="Disordered" evidence="1">
    <location>
        <begin position="336"/>
        <end position="356"/>
    </location>
</feature>
<dbReference type="Pfam" id="PF01368">
    <property type="entry name" value="DHH"/>
    <property type="match status" value="1"/>
</dbReference>
<dbReference type="RefSeq" id="WP_248651581.1">
    <property type="nucleotide sequence ID" value="NZ_CP096659.1"/>
</dbReference>
<dbReference type="SUPFAM" id="SSF64182">
    <property type="entry name" value="DHH phosphoesterases"/>
    <property type="match status" value="1"/>
</dbReference>
<protein>
    <submittedName>
        <fullName evidence="4">Bifunctional oligoribonuclease/PAP phosphatase NrnA</fullName>
    </submittedName>
</protein>
<evidence type="ECO:0000259" key="3">
    <source>
        <dbReference type="Pfam" id="PF02272"/>
    </source>
</evidence>
<gene>
    <name evidence="4" type="ORF">M0R89_05605</name>
</gene>
<name>A0A8U0HXU4_9EURY</name>
<evidence type="ECO:0000259" key="2">
    <source>
        <dbReference type="Pfam" id="PF01368"/>
    </source>
</evidence>
<proteinExistence type="predicted"/>
<evidence type="ECO:0000313" key="5">
    <source>
        <dbReference type="Proteomes" id="UP000830729"/>
    </source>
</evidence>
<dbReference type="InterPro" id="IPR003156">
    <property type="entry name" value="DHHA1_dom"/>
</dbReference>
<dbReference type="Gene3D" id="3.90.1640.10">
    <property type="entry name" value="inorganic pyrophosphatase (n-terminal core)"/>
    <property type="match status" value="1"/>
</dbReference>
<dbReference type="EMBL" id="CP096659">
    <property type="protein sequence ID" value="UPV75541.1"/>
    <property type="molecule type" value="Genomic_DNA"/>
</dbReference>
<dbReference type="InterPro" id="IPR051319">
    <property type="entry name" value="Oligoribo/pAp-PDE_c-di-AMP_PDE"/>
</dbReference>
<dbReference type="Proteomes" id="UP000830729">
    <property type="component" value="Chromosome"/>
</dbReference>
<dbReference type="Gene3D" id="3.10.310.30">
    <property type="match status" value="1"/>
</dbReference>